<reference evidence="1" key="1">
    <citation type="submission" date="2018-04" db="EMBL/GenBank/DDBJ databases">
        <title>WGS assembly of Panicum hallii.</title>
        <authorList>
            <person name="Lovell J."/>
            <person name="Jenkins J."/>
            <person name="Lowry D."/>
            <person name="Mamidi S."/>
            <person name="Sreedasyam A."/>
            <person name="Weng X."/>
            <person name="Barry K."/>
            <person name="Bonette J."/>
            <person name="Campitelli B."/>
            <person name="Daum C."/>
            <person name="Gordon S."/>
            <person name="Gould B."/>
            <person name="Lipzen A."/>
            <person name="Macqueen A."/>
            <person name="Palacio-Mejia J."/>
            <person name="Plott C."/>
            <person name="Shakirov E."/>
            <person name="Shu S."/>
            <person name="Yoshinaga Y."/>
            <person name="Zane M."/>
            <person name="Rokhsar D."/>
            <person name="Grimwood J."/>
            <person name="Schmutz J."/>
            <person name="Juenger T."/>
        </authorList>
    </citation>
    <scope>NUCLEOTIDE SEQUENCE [LARGE SCALE GENOMIC DNA]</scope>
    <source>
        <strain evidence="1">FIL2</strain>
    </source>
</reference>
<name>A0A2T8I5I8_9POAL</name>
<dbReference type="AlphaFoldDB" id="A0A2T8I5I8"/>
<proteinExistence type="predicted"/>
<evidence type="ECO:0000313" key="1">
    <source>
        <dbReference type="EMBL" id="PVH32932.1"/>
    </source>
</evidence>
<dbReference type="EMBL" id="CM008054">
    <property type="protein sequence ID" value="PVH32932.1"/>
    <property type="molecule type" value="Genomic_DNA"/>
</dbReference>
<dbReference type="Proteomes" id="UP000243499">
    <property type="component" value="Chromosome 9"/>
</dbReference>
<sequence length="77" mass="8401">MACLLKLSLQGIGFELLPRWFSLRHSVGAKRHGIDSGSGAVEAEKTIAGPLKHFNVFLVLFGGFPCKALNVKLCLYK</sequence>
<organism evidence="1">
    <name type="scientific">Panicum hallii</name>
    <dbReference type="NCBI Taxonomy" id="206008"/>
    <lineage>
        <taxon>Eukaryota</taxon>
        <taxon>Viridiplantae</taxon>
        <taxon>Streptophyta</taxon>
        <taxon>Embryophyta</taxon>
        <taxon>Tracheophyta</taxon>
        <taxon>Spermatophyta</taxon>
        <taxon>Magnoliopsida</taxon>
        <taxon>Liliopsida</taxon>
        <taxon>Poales</taxon>
        <taxon>Poaceae</taxon>
        <taxon>PACMAD clade</taxon>
        <taxon>Panicoideae</taxon>
        <taxon>Panicodae</taxon>
        <taxon>Paniceae</taxon>
        <taxon>Panicinae</taxon>
        <taxon>Panicum</taxon>
        <taxon>Panicum sect. Panicum</taxon>
    </lineage>
</organism>
<accession>A0A2T8I5I8</accession>
<dbReference type="Gramene" id="PVH32932">
    <property type="protein sequence ID" value="PVH32932"/>
    <property type="gene ID" value="PAHAL_9G528600"/>
</dbReference>
<protein>
    <submittedName>
        <fullName evidence="1">Uncharacterized protein</fullName>
    </submittedName>
</protein>
<gene>
    <name evidence="1" type="ORF">PAHAL_9G528600</name>
</gene>